<organism evidence="1 2">
    <name type="scientific">Pseudomonas umsongensis</name>
    <dbReference type="NCBI Taxonomy" id="198618"/>
    <lineage>
        <taxon>Bacteria</taxon>
        <taxon>Pseudomonadati</taxon>
        <taxon>Pseudomonadota</taxon>
        <taxon>Gammaproteobacteria</taxon>
        <taxon>Pseudomonadales</taxon>
        <taxon>Pseudomonadaceae</taxon>
        <taxon>Pseudomonas</taxon>
    </lineage>
</organism>
<sequence>MPKKAVKSFNDAKGFDLVAPKQQDDRKKQENSIAKEPGNEKANKRHQRP</sequence>
<gene>
    <name evidence="1" type="ORF">FHR69_000563</name>
</gene>
<reference evidence="1" key="1">
    <citation type="submission" date="2020-08" db="EMBL/GenBank/DDBJ databases">
        <title>Plant associated metagenomes--Microbial community diversity and host control of community assembly across model and emerging plant ecological genomics systems.</title>
        <authorList>
            <person name="Dangl J."/>
        </authorList>
    </citation>
    <scope>NUCLEOTIDE SEQUENCE</scope>
    <source>
        <strain evidence="1">KD5</strain>
    </source>
</reference>
<evidence type="ECO:0000313" key="1">
    <source>
        <dbReference type="EMBL" id="MBB2884697.1"/>
    </source>
</evidence>
<comment type="caution">
    <text evidence="1">The sequence shown here is derived from an EMBL/GenBank/DDBJ whole genome shotgun (WGS) entry which is preliminary data.</text>
</comment>
<dbReference type="EMBL" id="JACHVR010000001">
    <property type="protein sequence ID" value="MBB2884697.1"/>
    <property type="molecule type" value="Genomic_DNA"/>
</dbReference>
<keyword evidence="2" id="KW-1185">Reference proteome</keyword>
<accession>A0ACC5M7J8</accession>
<dbReference type="Proteomes" id="UP000589818">
    <property type="component" value="Unassembled WGS sequence"/>
</dbReference>
<evidence type="ECO:0000313" key="2">
    <source>
        <dbReference type="Proteomes" id="UP000589818"/>
    </source>
</evidence>
<protein>
    <submittedName>
        <fullName evidence="1">Uncharacterized protein</fullName>
    </submittedName>
</protein>
<proteinExistence type="predicted"/>
<name>A0ACC5M7J8_9PSED</name>